<feature type="transmembrane region" description="Helical" evidence="1">
    <location>
        <begin position="404"/>
        <end position="425"/>
    </location>
</feature>
<feature type="transmembrane region" description="Helical" evidence="1">
    <location>
        <begin position="146"/>
        <end position="163"/>
    </location>
</feature>
<dbReference type="PANTHER" id="PTHR11360:SF304">
    <property type="entry name" value="MFS DOMAIN-CONTAINING PROTEIN"/>
    <property type="match status" value="1"/>
</dbReference>
<dbReference type="CDD" id="cd17353">
    <property type="entry name" value="MFS_OFA_like"/>
    <property type="match status" value="1"/>
</dbReference>
<dbReference type="EMBL" id="WMBE01000002">
    <property type="protein sequence ID" value="MDG0866491.1"/>
    <property type="molecule type" value="Genomic_DNA"/>
</dbReference>
<feature type="transmembrane region" description="Helical" evidence="1">
    <location>
        <begin position="183"/>
        <end position="202"/>
    </location>
</feature>
<feature type="transmembrane region" description="Helical" evidence="1">
    <location>
        <begin position="372"/>
        <end position="392"/>
    </location>
</feature>
<feature type="transmembrane region" description="Helical" evidence="1">
    <location>
        <begin position="112"/>
        <end position="134"/>
    </location>
</feature>
<keyword evidence="1" id="KW-0472">Membrane</keyword>
<feature type="transmembrane region" description="Helical" evidence="1">
    <location>
        <begin position="315"/>
        <end position="332"/>
    </location>
</feature>
<feature type="transmembrane region" description="Helical" evidence="1">
    <location>
        <begin position="60"/>
        <end position="81"/>
    </location>
</feature>
<name>A0AAJ5ZG54_9CHLR</name>
<dbReference type="EMBL" id="CP046147">
    <property type="protein sequence ID" value="WFG40827.1"/>
    <property type="molecule type" value="Genomic_DNA"/>
</dbReference>
<feature type="transmembrane region" description="Helical" evidence="1">
    <location>
        <begin position="238"/>
        <end position="256"/>
    </location>
</feature>
<keyword evidence="1" id="KW-1133">Transmembrane helix</keyword>
<feature type="transmembrane region" description="Helical" evidence="1">
    <location>
        <begin position="18"/>
        <end position="40"/>
    </location>
</feature>
<dbReference type="Pfam" id="PF07690">
    <property type="entry name" value="MFS_1"/>
    <property type="match status" value="1"/>
</dbReference>
<protein>
    <submittedName>
        <fullName evidence="3">MFS transporter</fullName>
    </submittedName>
</protein>
<keyword evidence="1" id="KW-0812">Transmembrane</keyword>
<dbReference type="InterPro" id="IPR050327">
    <property type="entry name" value="Proton-linked_MCT"/>
</dbReference>
<evidence type="ECO:0000313" key="5">
    <source>
        <dbReference type="Proteomes" id="UP001321249"/>
    </source>
</evidence>
<feature type="transmembrane region" description="Helical" evidence="1">
    <location>
        <begin position="276"/>
        <end position="294"/>
    </location>
</feature>
<evidence type="ECO:0000313" key="4">
    <source>
        <dbReference type="Proteomes" id="UP001219901"/>
    </source>
</evidence>
<dbReference type="InterPro" id="IPR011701">
    <property type="entry name" value="MFS"/>
</dbReference>
<dbReference type="Proteomes" id="UP001219901">
    <property type="component" value="Chromosome"/>
</dbReference>
<reference evidence="4 5" key="1">
    <citation type="submission" date="2019-11" db="EMBL/GenBank/DDBJ databases">
        <authorList>
            <person name="Cho J.-C."/>
        </authorList>
    </citation>
    <scope>NUCLEOTIDE SEQUENCE [LARGE SCALE GENOMIC DNA]</scope>
    <source>
        <strain evidence="3 4">JH1073</strain>
        <strain evidence="2 5">JH702</strain>
    </source>
</reference>
<feature type="transmembrane region" description="Helical" evidence="1">
    <location>
        <begin position="88"/>
        <end position="106"/>
    </location>
</feature>
<dbReference type="SUPFAM" id="SSF103473">
    <property type="entry name" value="MFS general substrate transporter"/>
    <property type="match status" value="1"/>
</dbReference>
<dbReference type="Proteomes" id="UP001321249">
    <property type="component" value="Unassembled WGS sequence"/>
</dbReference>
<reference evidence="4" key="3">
    <citation type="submission" date="2023-06" db="EMBL/GenBank/DDBJ databases">
        <title>Pangenomics reveal diversification of enzyme families and niche specialization in globally abundant SAR202 bacteria.</title>
        <authorList>
            <person name="Saw J.H.W."/>
        </authorList>
    </citation>
    <scope>NUCLEOTIDE SEQUENCE [LARGE SCALE GENOMIC DNA]</scope>
    <source>
        <strain evidence="4">JH1073</strain>
    </source>
</reference>
<proteinExistence type="predicted"/>
<accession>A0AAJ5ZG54</accession>
<sequence>MVDVIDKVEHGLLTRHRWLVAIGAILIQMSLGAIYAWGVFTGELTDKNGEFGFTATQTQWIFSVGLASFAAMMLIAGKAVADIGPRPVAIAGGILLGTGYGLAGFFGQHFWVQVLCIGVLGGAGIGLAYVVPIAVGVRWFPDKKGLMTGFAVAGFGFGALLWVQLAGDWGHLIENYGVLNTFLIYSVIFGILVHIGGLLMTYPPDGWKPEGWNPPEAQAQQEATHAFTPSTMLARPQFYVLWLSFVFLALAGLMLIGINKLYGRDALIESGAFTDLAAAGAAASTAYAVAFALSNGLGRIGWGVIADRIGWRRSMMIMAVTQSVLMIAFYYFGGSLVALYVFLALTGFNFGGNFALFPLATANWFGVKNLGINYGLMFSAYGIGGIVGPIMAGMFKDAGSGEGLSVWLAPFLIAGTLCLVAGILVSTAKEPRLEAIAEPVPA</sequence>
<organism evidence="3 4">
    <name type="scientific">Candidatus Lucifugimonas marina</name>
    <dbReference type="NCBI Taxonomy" id="3038979"/>
    <lineage>
        <taxon>Bacteria</taxon>
        <taxon>Bacillati</taxon>
        <taxon>Chloroflexota</taxon>
        <taxon>Dehalococcoidia</taxon>
        <taxon>SAR202 cluster</taxon>
        <taxon>Candidatus Lucifugimonadales</taxon>
        <taxon>Candidatus Lucifugimonadaceae</taxon>
        <taxon>Candidatus Lucifugimonas</taxon>
    </lineage>
</organism>
<dbReference type="PANTHER" id="PTHR11360">
    <property type="entry name" value="MONOCARBOXYLATE TRANSPORTER"/>
    <property type="match status" value="1"/>
</dbReference>
<evidence type="ECO:0000256" key="1">
    <source>
        <dbReference type="SAM" id="Phobius"/>
    </source>
</evidence>
<gene>
    <name evidence="2" type="ORF">GKO46_05315</name>
    <name evidence="3" type="ORF">GKO48_13560</name>
</gene>
<reference evidence="3" key="2">
    <citation type="journal article" date="2023" name="Nat. Commun.">
        <title>Cultivation of marine bacteria of the SAR202 clade.</title>
        <authorList>
            <person name="Lim Y."/>
            <person name="Seo J.H."/>
            <person name="Giovannoni S.J."/>
            <person name="Kang I."/>
            <person name="Cho J.C."/>
        </authorList>
    </citation>
    <scope>NUCLEOTIDE SEQUENCE</scope>
    <source>
        <strain evidence="3">JH1073</strain>
    </source>
</reference>
<dbReference type="Gene3D" id="1.20.1250.20">
    <property type="entry name" value="MFS general substrate transporter like domains"/>
    <property type="match status" value="2"/>
</dbReference>
<evidence type="ECO:0000313" key="3">
    <source>
        <dbReference type="EMBL" id="WFG40827.1"/>
    </source>
</evidence>
<dbReference type="InterPro" id="IPR036259">
    <property type="entry name" value="MFS_trans_sf"/>
</dbReference>
<feature type="transmembrane region" description="Helical" evidence="1">
    <location>
        <begin position="338"/>
        <end position="360"/>
    </location>
</feature>
<evidence type="ECO:0000313" key="2">
    <source>
        <dbReference type="EMBL" id="MDG0866491.1"/>
    </source>
</evidence>
<dbReference type="GO" id="GO:0022857">
    <property type="term" value="F:transmembrane transporter activity"/>
    <property type="evidence" value="ECO:0007669"/>
    <property type="project" value="InterPro"/>
</dbReference>
<keyword evidence="4" id="KW-1185">Reference proteome</keyword>
<dbReference type="AlphaFoldDB" id="A0AAJ5ZG54"/>